<dbReference type="InterPro" id="IPR018247">
    <property type="entry name" value="EF_Hand_1_Ca_BS"/>
</dbReference>
<dbReference type="Pfam" id="PF13499">
    <property type="entry name" value="EF-hand_7"/>
    <property type="match status" value="1"/>
</dbReference>
<organism evidence="6 7">
    <name type="scientific">Trichoplax adhaerens</name>
    <name type="common">Trichoplax reptans</name>
    <dbReference type="NCBI Taxonomy" id="10228"/>
    <lineage>
        <taxon>Eukaryota</taxon>
        <taxon>Metazoa</taxon>
        <taxon>Placozoa</taxon>
        <taxon>Uniplacotomia</taxon>
        <taxon>Trichoplacea</taxon>
        <taxon>Trichoplacidae</taxon>
        <taxon>Trichoplax</taxon>
    </lineage>
</organism>
<dbReference type="PANTHER" id="PTHR45791:SF6">
    <property type="entry name" value="CALCIUM AND INTEGRIN BINDING FAMILY MEMBER 2"/>
    <property type="match status" value="1"/>
</dbReference>
<dbReference type="PROSITE" id="PS00018">
    <property type="entry name" value="EF_HAND_1"/>
    <property type="match status" value="2"/>
</dbReference>
<evidence type="ECO:0000313" key="7">
    <source>
        <dbReference type="Proteomes" id="UP000009022"/>
    </source>
</evidence>
<feature type="domain" description="EF-hand" evidence="5">
    <location>
        <begin position="108"/>
        <end position="143"/>
    </location>
</feature>
<sequence length="230" mass="26856">MGNRQSTFTEEQLEKYQDCTYFTRNEILTAYVKFCELANIRGKVALKQDYSKAMKLRIGPDAIKESEALRENPFAMRICQVFSTTERPGYLSFNNYLNMMTVLSDRAPAELKAAYAFRIYDYNDSNYLEDDDLKHALKDLLFGVDELPSKEVNMIVNEIMREADLDDDKKLSYMEFEHAILKSPNFLQYVNTLISLYQRIVRTRTFDIFKFTKIDINTSLTCDAFTVANF</sequence>
<evidence type="ECO:0000256" key="4">
    <source>
        <dbReference type="ARBA" id="ARBA00022842"/>
    </source>
</evidence>
<keyword evidence="7" id="KW-1185">Reference proteome</keyword>
<dbReference type="InterPro" id="IPR002048">
    <property type="entry name" value="EF_hand_dom"/>
</dbReference>
<dbReference type="FunCoup" id="B3RSL0">
    <property type="interactions" value="178"/>
</dbReference>
<dbReference type="AlphaFoldDB" id="B3RSL0"/>
<dbReference type="SMART" id="SM00054">
    <property type="entry name" value="EFh"/>
    <property type="match status" value="2"/>
</dbReference>
<dbReference type="OrthoDB" id="114727at2759"/>
<dbReference type="GO" id="GO:0000287">
    <property type="term" value="F:magnesium ion binding"/>
    <property type="evidence" value="ECO:0000318"/>
    <property type="project" value="GO_Central"/>
</dbReference>
<dbReference type="Gene3D" id="1.10.238.10">
    <property type="entry name" value="EF-hand"/>
    <property type="match status" value="2"/>
</dbReference>
<gene>
    <name evidence="6" type="ORF">TRIADDRAFT_54638</name>
</gene>
<dbReference type="PhylomeDB" id="B3RSL0"/>
<feature type="domain" description="EF-hand" evidence="5">
    <location>
        <begin position="151"/>
        <end position="186"/>
    </location>
</feature>
<dbReference type="SUPFAM" id="SSF47473">
    <property type="entry name" value="EF-hand"/>
    <property type="match status" value="1"/>
</dbReference>
<evidence type="ECO:0000256" key="1">
    <source>
        <dbReference type="ARBA" id="ARBA00022723"/>
    </source>
</evidence>
<protein>
    <recommendedName>
        <fullName evidence="5">EF-hand domain-containing protein</fullName>
    </recommendedName>
</protein>
<dbReference type="CTD" id="6752287"/>
<dbReference type="InterPro" id="IPR051433">
    <property type="entry name" value="CIBP"/>
</dbReference>
<evidence type="ECO:0000256" key="3">
    <source>
        <dbReference type="ARBA" id="ARBA00022837"/>
    </source>
</evidence>
<reference evidence="6 7" key="1">
    <citation type="journal article" date="2008" name="Nature">
        <title>The Trichoplax genome and the nature of placozoans.</title>
        <authorList>
            <person name="Srivastava M."/>
            <person name="Begovic E."/>
            <person name="Chapman J."/>
            <person name="Putnam N.H."/>
            <person name="Hellsten U."/>
            <person name="Kawashima T."/>
            <person name="Kuo A."/>
            <person name="Mitros T."/>
            <person name="Salamov A."/>
            <person name="Carpenter M.L."/>
            <person name="Signorovitch A.Y."/>
            <person name="Moreno M.A."/>
            <person name="Kamm K."/>
            <person name="Grimwood J."/>
            <person name="Schmutz J."/>
            <person name="Shapiro H."/>
            <person name="Grigoriev I.V."/>
            <person name="Buss L.W."/>
            <person name="Schierwater B."/>
            <person name="Dellaporta S.L."/>
            <person name="Rokhsar D.S."/>
        </authorList>
    </citation>
    <scope>NUCLEOTIDE SEQUENCE [LARGE SCALE GENOMIC DNA]</scope>
    <source>
        <strain evidence="6 7">Grell-BS-1999</strain>
    </source>
</reference>
<evidence type="ECO:0000259" key="5">
    <source>
        <dbReference type="PROSITE" id="PS50222"/>
    </source>
</evidence>
<dbReference type="GO" id="GO:0005509">
    <property type="term" value="F:calcium ion binding"/>
    <property type="evidence" value="ECO:0000318"/>
    <property type="project" value="GO_Central"/>
</dbReference>
<keyword evidence="4" id="KW-0460">Magnesium</keyword>
<dbReference type="HOGENOM" id="CLU_061288_6_0_1"/>
<dbReference type="PANTHER" id="PTHR45791">
    <property type="entry name" value="CALCIUM AND INTEGRIN BINDING FAMILY MEMBER 2"/>
    <property type="match status" value="1"/>
</dbReference>
<dbReference type="CDD" id="cd00051">
    <property type="entry name" value="EFh"/>
    <property type="match status" value="1"/>
</dbReference>
<dbReference type="GeneID" id="6752287"/>
<dbReference type="eggNOG" id="KOG0038">
    <property type="taxonomic scope" value="Eukaryota"/>
</dbReference>
<dbReference type="InterPro" id="IPR011992">
    <property type="entry name" value="EF-hand-dom_pair"/>
</dbReference>
<evidence type="ECO:0000256" key="2">
    <source>
        <dbReference type="ARBA" id="ARBA00022737"/>
    </source>
</evidence>
<keyword evidence="1" id="KW-0479">Metal-binding</keyword>
<keyword evidence="3" id="KW-0106">Calcium</keyword>
<name>B3RSL0_TRIAD</name>
<proteinExistence type="predicted"/>
<dbReference type="Proteomes" id="UP000009022">
    <property type="component" value="Unassembled WGS sequence"/>
</dbReference>
<dbReference type="PROSITE" id="PS50222">
    <property type="entry name" value="EF_HAND_2"/>
    <property type="match status" value="2"/>
</dbReference>
<keyword evidence="2" id="KW-0677">Repeat</keyword>
<dbReference type="KEGG" id="tad:TRIADDRAFT_54638"/>
<dbReference type="STRING" id="10228.B3RSL0"/>
<dbReference type="RefSeq" id="XP_002110526.1">
    <property type="nucleotide sequence ID" value="XM_002110490.1"/>
</dbReference>
<dbReference type="InParanoid" id="B3RSL0"/>
<evidence type="ECO:0000313" key="6">
    <source>
        <dbReference type="EMBL" id="EDV26530.1"/>
    </source>
</evidence>
<dbReference type="OMA" id="DYTHKPD"/>
<accession>B3RSL0</accession>
<dbReference type="EMBL" id="DS985243">
    <property type="protein sequence ID" value="EDV26530.1"/>
    <property type="molecule type" value="Genomic_DNA"/>
</dbReference>
<dbReference type="GO" id="GO:0055074">
    <property type="term" value="P:calcium ion homeostasis"/>
    <property type="evidence" value="ECO:0000318"/>
    <property type="project" value="GO_Central"/>
</dbReference>
<dbReference type="FunFam" id="1.10.238.10:FF:000035">
    <property type="entry name" value="Calcium and integrin-binding family member 2"/>
    <property type="match status" value="1"/>
</dbReference>